<sequence>MSWVGVEYDVVPAAVLATLAQVDSSAEAARSRGISASSQGHNIASACGSAQAVADAVTRLWAQRSETGVRSGDYAAGCADAVSQACAAISEGDGLMQQTSLASAGQASAVVGFTRAGA</sequence>
<dbReference type="OrthoDB" id="4965971at2"/>
<accession>A0A5R9B6W5</accession>
<dbReference type="AlphaFoldDB" id="A0A5R9B6W5"/>
<reference evidence="1 2" key="1">
    <citation type="submission" date="2019-05" db="EMBL/GenBank/DDBJ databases">
        <title>Nesterenkonia sp. GY074 isolated from the Southern Atlantic Ocean.</title>
        <authorList>
            <person name="Zhang G."/>
        </authorList>
    </citation>
    <scope>NUCLEOTIDE SEQUENCE [LARGE SCALE GENOMIC DNA]</scope>
    <source>
        <strain evidence="1 2">GY074</strain>
    </source>
</reference>
<evidence type="ECO:0000313" key="2">
    <source>
        <dbReference type="Proteomes" id="UP000310458"/>
    </source>
</evidence>
<proteinExistence type="predicted"/>
<dbReference type="EMBL" id="VAVZ01000068">
    <property type="protein sequence ID" value="TLP92347.1"/>
    <property type="molecule type" value="Genomic_DNA"/>
</dbReference>
<organism evidence="1 2">
    <name type="scientific">Nesterenkonia salmonea</name>
    <dbReference type="NCBI Taxonomy" id="1804987"/>
    <lineage>
        <taxon>Bacteria</taxon>
        <taxon>Bacillati</taxon>
        <taxon>Actinomycetota</taxon>
        <taxon>Actinomycetes</taxon>
        <taxon>Micrococcales</taxon>
        <taxon>Micrococcaceae</taxon>
        <taxon>Nesterenkonia</taxon>
    </lineage>
</organism>
<name>A0A5R9B6W5_9MICC</name>
<comment type="caution">
    <text evidence="1">The sequence shown here is derived from an EMBL/GenBank/DDBJ whole genome shotgun (WGS) entry which is preliminary data.</text>
</comment>
<gene>
    <name evidence="1" type="ORF">FEF26_14860</name>
</gene>
<protein>
    <submittedName>
        <fullName evidence="1">Uncharacterized protein</fullName>
    </submittedName>
</protein>
<dbReference type="RefSeq" id="WP_138254320.1">
    <property type="nucleotide sequence ID" value="NZ_VAVZ01000068.1"/>
</dbReference>
<dbReference type="Proteomes" id="UP000310458">
    <property type="component" value="Unassembled WGS sequence"/>
</dbReference>
<evidence type="ECO:0000313" key="1">
    <source>
        <dbReference type="EMBL" id="TLP92347.1"/>
    </source>
</evidence>
<keyword evidence="2" id="KW-1185">Reference proteome</keyword>